<evidence type="ECO:0000313" key="2">
    <source>
        <dbReference type="Proteomes" id="UP001314229"/>
    </source>
</evidence>
<reference evidence="1 2" key="1">
    <citation type="submission" date="2024-01" db="EMBL/GenBank/DDBJ databases">
        <authorList>
            <person name="Alioto T."/>
            <person name="Alioto T."/>
            <person name="Gomez Garrido J."/>
        </authorList>
    </citation>
    <scope>NUCLEOTIDE SEQUENCE [LARGE SCALE GENOMIC DNA]</scope>
</reference>
<name>A0AAV1P197_SCOSC</name>
<sequence>MADSKQITLSVLFPEHIIQPILTVRAGAVLLLATKRSFLCRTAGLFYSNNPKIEERSLHKHLNLQECSALSVSSRCRVTAESNRRAVKDKHKHNIGEVLPDPEADINQVESEPVHLETNRGFSLLRAAKLKA</sequence>
<protein>
    <submittedName>
        <fullName evidence="1">Uncharacterized protein</fullName>
    </submittedName>
</protein>
<proteinExistence type="predicted"/>
<keyword evidence="2" id="KW-1185">Reference proteome</keyword>
<organism evidence="1 2">
    <name type="scientific">Scomber scombrus</name>
    <name type="common">Atlantic mackerel</name>
    <name type="synonym">Scomber vernalis</name>
    <dbReference type="NCBI Taxonomy" id="13677"/>
    <lineage>
        <taxon>Eukaryota</taxon>
        <taxon>Metazoa</taxon>
        <taxon>Chordata</taxon>
        <taxon>Craniata</taxon>
        <taxon>Vertebrata</taxon>
        <taxon>Euteleostomi</taxon>
        <taxon>Actinopterygii</taxon>
        <taxon>Neopterygii</taxon>
        <taxon>Teleostei</taxon>
        <taxon>Neoteleostei</taxon>
        <taxon>Acanthomorphata</taxon>
        <taxon>Pelagiaria</taxon>
        <taxon>Scombriformes</taxon>
        <taxon>Scombridae</taxon>
        <taxon>Scomber</taxon>
    </lineage>
</organism>
<dbReference type="AlphaFoldDB" id="A0AAV1P197"/>
<dbReference type="EMBL" id="CAWUFR010000084">
    <property type="protein sequence ID" value="CAK6965490.1"/>
    <property type="molecule type" value="Genomic_DNA"/>
</dbReference>
<dbReference type="Proteomes" id="UP001314229">
    <property type="component" value="Unassembled WGS sequence"/>
</dbReference>
<accession>A0AAV1P197</accession>
<evidence type="ECO:0000313" key="1">
    <source>
        <dbReference type="EMBL" id="CAK6965490.1"/>
    </source>
</evidence>
<comment type="caution">
    <text evidence="1">The sequence shown here is derived from an EMBL/GenBank/DDBJ whole genome shotgun (WGS) entry which is preliminary data.</text>
</comment>
<gene>
    <name evidence="1" type="ORF">FSCOSCO3_A022183</name>
</gene>